<name>B8FEK8_DESAL</name>
<sequence>MKRIFTILFTLVFLAGMAQAGWFDDKLKGALQKAGERGIEEAVDGAYEGGKNAGKEAIEEAQEEDEEEMTQEDMENLKAYQQSSQSYQTQAQPAAIEPSPAQGVIEEIDRDSINMKEGNWKTTMIMQANGFTMPPQNYTTCLTRENIVPQEKPDDGECRITGLKAKGDTVYWTMECIDPESATYSQGDITYHGKTFEGTVVITVKPKEGGMMTMHNSMKGQYLGPCPE</sequence>
<evidence type="ECO:0000313" key="3">
    <source>
        <dbReference type="EMBL" id="ACL03412.1"/>
    </source>
</evidence>
<dbReference type="KEGG" id="dal:Dalk_1715"/>
<keyword evidence="4" id="KW-1185">Reference proteome</keyword>
<evidence type="ECO:0000313" key="4">
    <source>
        <dbReference type="Proteomes" id="UP000000739"/>
    </source>
</evidence>
<gene>
    <name evidence="3" type="ordered locus">Dalk_1715</name>
</gene>
<feature type="signal peptide" evidence="2">
    <location>
        <begin position="1"/>
        <end position="20"/>
    </location>
</feature>
<reference evidence="3 4" key="1">
    <citation type="journal article" date="2012" name="Environ. Microbiol.">
        <title>The genome sequence of Desulfatibacillum alkenivorans AK-01: a blueprint for anaerobic alkane oxidation.</title>
        <authorList>
            <person name="Callaghan A.V."/>
            <person name="Morris B.E."/>
            <person name="Pereira I.A."/>
            <person name="McInerney M.J."/>
            <person name="Austin R.N."/>
            <person name="Groves J.T."/>
            <person name="Kukor J.J."/>
            <person name="Suflita J.M."/>
            <person name="Young L.Y."/>
            <person name="Zylstra G.J."/>
            <person name="Wawrik B."/>
        </authorList>
    </citation>
    <scope>NUCLEOTIDE SEQUENCE [LARGE SCALE GENOMIC DNA]</scope>
    <source>
        <strain evidence="3 4">AK-01</strain>
    </source>
</reference>
<protein>
    <recommendedName>
        <fullName evidence="5">DUF3617 domain-containing protein</fullName>
    </recommendedName>
</protein>
<evidence type="ECO:0008006" key="5">
    <source>
        <dbReference type="Google" id="ProtNLM"/>
    </source>
</evidence>
<dbReference type="RefSeq" id="WP_012610846.1">
    <property type="nucleotide sequence ID" value="NC_011768.1"/>
</dbReference>
<dbReference type="AlphaFoldDB" id="B8FEK8"/>
<feature type="region of interest" description="Disordered" evidence="1">
    <location>
        <begin position="48"/>
        <end position="74"/>
    </location>
</feature>
<keyword evidence="2" id="KW-0732">Signal</keyword>
<dbReference type="eggNOG" id="ENOG50330XB">
    <property type="taxonomic scope" value="Bacteria"/>
</dbReference>
<dbReference type="EMBL" id="CP001322">
    <property type="protein sequence ID" value="ACL03412.1"/>
    <property type="molecule type" value="Genomic_DNA"/>
</dbReference>
<dbReference type="Pfam" id="PF12276">
    <property type="entry name" value="DUF3617"/>
    <property type="match status" value="1"/>
</dbReference>
<proteinExistence type="predicted"/>
<feature type="compositionally biased region" description="Acidic residues" evidence="1">
    <location>
        <begin position="59"/>
        <end position="74"/>
    </location>
</feature>
<evidence type="ECO:0000256" key="2">
    <source>
        <dbReference type="SAM" id="SignalP"/>
    </source>
</evidence>
<organism evidence="3 4">
    <name type="scientific">Desulfatibacillum aliphaticivorans</name>
    <dbReference type="NCBI Taxonomy" id="218208"/>
    <lineage>
        <taxon>Bacteria</taxon>
        <taxon>Pseudomonadati</taxon>
        <taxon>Thermodesulfobacteriota</taxon>
        <taxon>Desulfobacteria</taxon>
        <taxon>Desulfobacterales</taxon>
        <taxon>Desulfatibacillaceae</taxon>
        <taxon>Desulfatibacillum</taxon>
    </lineage>
</organism>
<dbReference type="Proteomes" id="UP000000739">
    <property type="component" value="Chromosome"/>
</dbReference>
<evidence type="ECO:0000256" key="1">
    <source>
        <dbReference type="SAM" id="MobiDB-lite"/>
    </source>
</evidence>
<accession>B8FEK8</accession>
<dbReference type="InterPro" id="IPR022061">
    <property type="entry name" value="DUF3617"/>
</dbReference>
<dbReference type="HOGENOM" id="CLU_1213208_0_0_7"/>
<feature type="chain" id="PRO_5002871631" description="DUF3617 domain-containing protein" evidence="2">
    <location>
        <begin position="21"/>
        <end position="228"/>
    </location>
</feature>